<gene>
    <name evidence="1" type="ORF">MCOS_LOCUS7142</name>
</gene>
<organism evidence="1 2">
    <name type="scientific">Mesocestoides corti</name>
    <name type="common">Flatworm</name>
    <dbReference type="NCBI Taxonomy" id="53468"/>
    <lineage>
        <taxon>Eukaryota</taxon>
        <taxon>Metazoa</taxon>
        <taxon>Spiralia</taxon>
        <taxon>Lophotrochozoa</taxon>
        <taxon>Platyhelminthes</taxon>
        <taxon>Cestoda</taxon>
        <taxon>Eucestoda</taxon>
        <taxon>Cyclophyllidea</taxon>
        <taxon>Mesocestoididae</taxon>
        <taxon>Mesocestoides</taxon>
    </lineage>
</organism>
<reference evidence="1 2" key="1">
    <citation type="submission" date="2018-10" db="EMBL/GenBank/DDBJ databases">
        <authorList>
            <consortium name="Pathogen Informatics"/>
        </authorList>
    </citation>
    <scope>NUCLEOTIDE SEQUENCE [LARGE SCALE GENOMIC DNA]</scope>
</reference>
<dbReference type="Proteomes" id="UP000267029">
    <property type="component" value="Unassembled WGS sequence"/>
</dbReference>
<evidence type="ECO:0000313" key="1">
    <source>
        <dbReference type="EMBL" id="VDD81139.1"/>
    </source>
</evidence>
<accession>A0A0R3UIA6</accession>
<keyword evidence="2" id="KW-1185">Reference proteome</keyword>
<sequence length="136" mass="14928">MYSRGVQRLDWCGVACRAGGEPCRYISINSDATFAHIASPLHTASIHHAELPSHPKGQNAPTDDLVLEVLGCLDKSDEVVFGATDAKLPPPEQSPRRFLFRSPLSHPTSQVVHSFDLVACLLRNRQLSTAMLKEQP</sequence>
<evidence type="ECO:0000313" key="2">
    <source>
        <dbReference type="Proteomes" id="UP000267029"/>
    </source>
</evidence>
<name>A0A0R3UIA6_MESCO</name>
<dbReference type="EMBL" id="UXSR01005332">
    <property type="protein sequence ID" value="VDD81139.1"/>
    <property type="molecule type" value="Genomic_DNA"/>
</dbReference>
<dbReference type="AlphaFoldDB" id="A0A0R3UIA6"/>
<protein>
    <submittedName>
        <fullName evidence="1">Uncharacterized protein</fullName>
    </submittedName>
</protein>
<proteinExistence type="predicted"/>